<evidence type="ECO:0000259" key="9">
    <source>
        <dbReference type="PROSITE" id="PS51192"/>
    </source>
</evidence>
<comment type="function">
    <text evidence="7">RNA helicase.</text>
</comment>
<keyword evidence="5 7" id="KW-0694">RNA-binding</keyword>
<evidence type="ECO:0000256" key="4">
    <source>
        <dbReference type="ARBA" id="ARBA00022840"/>
    </source>
</evidence>
<evidence type="ECO:0000256" key="7">
    <source>
        <dbReference type="RuleBase" id="RU365068"/>
    </source>
</evidence>
<keyword evidence="2 6" id="KW-0378">Hydrolase</keyword>
<dbReference type="InterPro" id="IPR001650">
    <property type="entry name" value="Helicase_C-like"/>
</dbReference>
<evidence type="ECO:0000256" key="6">
    <source>
        <dbReference type="RuleBase" id="RU000492"/>
    </source>
</evidence>
<evidence type="ECO:0000313" key="11">
    <source>
        <dbReference type="EMBL" id="KAG6379200.1"/>
    </source>
</evidence>
<sequence>MLTRLLVRWPRLSPIAVHAHARAFRATSLARAPNVAALLKPELAPAAPAYEPQVDQSTNRAHFSSTRFADAPISDRSKMAIPHEYARFICRYSASNCRCANSILEATLELGLSGVDLLVQAKTGTGKTMAFLLPAIERLAKKPPRGGAVSILVLSPTRELAMQIQKEANTLVKNHPFRVQVLIGGTSIGMQKKRLNTHRSDILVATPGRLLDLLGSTDLAEKLHSIQAIVLDEADRLLDVGFKDTLNSIFRHLPDRDQNPRQCMLYSATLSKDVKQITALYLTPDYKFVSTLAEDEINTHEHGNAALHCNLSRLLSPVLRDDVAEHGNNSKSMVFCTTAWGTSATAKLLEDAGHGTLPPVYEIHSRMTQNRRLAVAQDFKRARSGILVTSDVTARGMDFPGVTLVVQVGLPSSGEQYIHRLGRTARAGRSGKGVIILAPHESGFLRTPDMRALPIQPHPELQLPSIPRPVLDRTLQIQAYSAWLGFNAQYVRQIFRSRQQYVNEANKYAREVLGWADESQAPPLSPTTARNLGIHGLDGVNTGSHAFGRDGHQRSSSRSPSRKSSWQGEDNVPDGGFRRFQRQDTREQSSNRRSDFGSSRPPRRNGGWVRREQSWGGSS</sequence>
<dbReference type="InterPro" id="IPR000629">
    <property type="entry name" value="RNA-helicase_DEAD-box_CS"/>
</dbReference>
<comment type="domain">
    <text evidence="7">The Q motif is unique to and characteristic of the DEAD box family of RNA helicases and controls ATP binding and hydrolysis.</text>
</comment>
<keyword evidence="12" id="KW-1185">Reference proteome</keyword>
<dbReference type="InterPro" id="IPR014001">
    <property type="entry name" value="Helicase_ATP-bd"/>
</dbReference>
<dbReference type="SMART" id="SM00487">
    <property type="entry name" value="DEXDc"/>
    <property type="match status" value="1"/>
</dbReference>
<feature type="domain" description="Helicase ATP-binding" evidence="9">
    <location>
        <begin position="108"/>
        <end position="288"/>
    </location>
</feature>
<dbReference type="GO" id="GO:0003723">
    <property type="term" value="F:RNA binding"/>
    <property type="evidence" value="ECO:0007669"/>
    <property type="project" value="UniProtKB-UniRule"/>
</dbReference>
<dbReference type="OrthoDB" id="193716at2759"/>
<dbReference type="PANTHER" id="PTHR24031">
    <property type="entry name" value="RNA HELICASE"/>
    <property type="match status" value="1"/>
</dbReference>
<feature type="region of interest" description="Disordered" evidence="8">
    <location>
        <begin position="519"/>
        <end position="619"/>
    </location>
</feature>
<keyword evidence="4 6" id="KW-0067">ATP-binding</keyword>
<dbReference type="AlphaFoldDB" id="A0A8I2YW26"/>
<feature type="domain" description="Helicase C-terminal" evidence="10">
    <location>
        <begin position="310"/>
        <end position="474"/>
    </location>
</feature>
<organism evidence="11 12">
    <name type="scientific">Boletus reticuloceps</name>
    <dbReference type="NCBI Taxonomy" id="495285"/>
    <lineage>
        <taxon>Eukaryota</taxon>
        <taxon>Fungi</taxon>
        <taxon>Dikarya</taxon>
        <taxon>Basidiomycota</taxon>
        <taxon>Agaricomycotina</taxon>
        <taxon>Agaricomycetes</taxon>
        <taxon>Agaricomycetidae</taxon>
        <taxon>Boletales</taxon>
        <taxon>Boletineae</taxon>
        <taxon>Boletaceae</taxon>
        <taxon>Boletoideae</taxon>
        <taxon>Boletus</taxon>
    </lineage>
</organism>
<keyword evidence="1 6" id="KW-0547">Nucleotide-binding</keyword>
<gene>
    <name evidence="11" type="ORF">JVT61DRAFT_11644</name>
</gene>
<dbReference type="GO" id="GO:0003724">
    <property type="term" value="F:RNA helicase activity"/>
    <property type="evidence" value="ECO:0007669"/>
    <property type="project" value="UniProtKB-EC"/>
</dbReference>
<dbReference type="EC" id="3.6.4.13" evidence="7"/>
<evidence type="ECO:0000259" key="10">
    <source>
        <dbReference type="PROSITE" id="PS51194"/>
    </source>
</evidence>
<protein>
    <recommendedName>
        <fullName evidence="7">ATP-dependent RNA helicase</fullName>
        <ecNumber evidence="7">3.6.4.13</ecNumber>
    </recommendedName>
</protein>
<feature type="compositionally biased region" description="Low complexity" evidence="8">
    <location>
        <begin position="554"/>
        <end position="565"/>
    </location>
</feature>
<dbReference type="Gene3D" id="3.40.50.300">
    <property type="entry name" value="P-loop containing nucleotide triphosphate hydrolases"/>
    <property type="match status" value="2"/>
</dbReference>
<dbReference type="CDD" id="cd18787">
    <property type="entry name" value="SF2_C_DEAD"/>
    <property type="match status" value="1"/>
</dbReference>
<dbReference type="SMART" id="SM00490">
    <property type="entry name" value="HELICc"/>
    <property type="match status" value="1"/>
</dbReference>
<comment type="caution">
    <text evidence="11">The sequence shown here is derived from an EMBL/GenBank/DDBJ whole genome shotgun (WGS) entry which is preliminary data.</text>
</comment>
<accession>A0A8I2YW26</accession>
<dbReference type="InterPro" id="IPR027417">
    <property type="entry name" value="P-loop_NTPase"/>
</dbReference>
<reference evidence="11" key="1">
    <citation type="submission" date="2021-03" db="EMBL/GenBank/DDBJ databases">
        <title>Evolutionary innovations through gain and loss of genes in the ectomycorrhizal Boletales.</title>
        <authorList>
            <person name="Wu G."/>
            <person name="Miyauchi S."/>
            <person name="Morin E."/>
            <person name="Yang Z.-L."/>
            <person name="Xu J."/>
            <person name="Martin F.M."/>
        </authorList>
    </citation>
    <scope>NUCLEOTIDE SEQUENCE</scope>
    <source>
        <strain evidence="11">BR01</strain>
    </source>
</reference>
<proteinExistence type="inferred from homology"/>
<evidence type="ECO:0000256" key="5">
    <source>
        <dbReference type="ARBA" id="ARBA00022884"/>
    </source>
</evidence>
<evidence type="ECO:0000256" key="2">
    <source>
        <dbReference type="ARBA" id="ARBA00022801"/>
    </source>
</evidence>
<dbReference type="Proteomes" id="UP000683000">
    <property type="component" value="Unassembled WGS sequence"/>
</dbReference>
<evidence type="ECO:0000313" key="12">
    <source>
        <dbReference type="Proteomes" id="UP000683000"/>
    </source>
</evidence>
<comment type="similarity">
    <text evidence="6">Belongs to the DEAD box helicase family.</text>
</comment>
<name>A0A8I2YW26_9AGAM</name>
<dbReference type="PROSITE" id="PS00039">
    <property type="entry name" value="DEAD_ATP_HELICASE"/>
    <property type="match status" value="1"/>
</dbReference>
<dbReference type="PROSITE" id="PS51192">
    <property type="entry name" value="HELICASE_ATP_BIND_1"/>
    <property type="match status" value="1"/>
</dbReference>
<dbReference type="SUPFAM" id="SSF52540">
    <property type="entry name" value="P-loop containing nucleoside triphosphate hydrolases"/>
    <property type="match status" value="1"/>
</dbReference>
<dbReference type="InterPro" id="IPR011545">
    <property type="entry name" value="DEAD/DEAH_box_helicase_dom"/>
</dbReference>
<dbReference type="GO" id="GO:0005524">
    <property type="term" value="F:ATP binding"/>
    <property type="evidence" value="ECO:0007669"/>
    <property type="project" value="UniProtKB-UniRule"/>
</dbReference>
<feature type="compositionally biased region" description="Basic and acidic residues" evidence="8">
    <location>
        <begin position="581"/>
        <end position="595"/>
    </location>
</feature>
<dbReference type="Pfam" id="PF00270">
    <property type="entry name" value="DEAD"/>
    <property type="match status" value="1"/>
</dbReference>
<evidence type="ECO:0000256" key="8">
    <source>
        <dbReference type="SAM" id="MobiDB-lite"/>
    </source>
</evidence>
<keyword evidence="3 6" id="KW-0347">Helicase</keyword>
<dbReference type="PROSITE" id="PS51194">
    <property type="entry name" value="HELICASE_CTER"/>
    <property type="match status" value="1"/>
</dbReference>
<dbReference type="EMBL" id="JAGFBS010000005">
    <property type="protein sequence ID" value="KAG6379200.1"/>
    <property type="molecule type" value="Genomic_DNA"/>
</dbReference>
<dbReference type="GO" id="GO:0016787">
    <property type="term" value="F:hydrolase activity"/>
    <property type="evidence" value="ECO:0007669"/>
    <property type="project" value="UniProtKB-KW"/>
</dbReference>
<comment type="catalytic activity">
    <reaction evidence="7">
        <text>ATP + H2O = ADP + phosphate + H(+)</text>
        <dbReference type="Rhea" id="RHEA:13065"/>
        <dbReference type="ChEBI" id="CHEBI:15377"/>
        <dbReference type="ChEBI" id="CHEBI:15378"/>
        <dbReference type="ChEBI" id="CHEBI:30616"/>
        <dbReference type="ChEBI" id="CHEBI:43474"/>
        <dbReference type="ChEBI" id="CHEBI:456216"/>
        <dbReference type="EC" id="3.6.4.13"/>
    </reaction>
</comment>
<dbReference type="Pfam" id="PF00271">
    <property type="entry name" value="Helicase_C"/>
    <property type="match status" value="1"/>
</dbReference>
<evidence type="ECO:0000256" key="1">
    <source>
        <dbReference type="ARBA" id="ARBA00022741"/>
    </source>
</evidence>
<evidence type="ECO:0000256" key="3">
    <source>
        <dbReference type="ARBA" id="ARBA00022806"/>
    </source>
</evidence>